<dbReference type="InterPro" id="IPR058031">
    <property type="entry name" value="AAA_lid_NorR"/>
</dbReference>
<dbReference type="SUPFAM" id="SSF52540">
    <property type="entry name" value="P-loop containing nucleoside triphosphate hydrolases"/>
    <property type="match status" value="1"/>
</dbReference>
<dbReference type="Pfam" id="PF02954">
    <property type="entry name" value="HTH_8"/>
    <property type="match status" value="1"/>
</dbReference>
<dbReference type="STRING" id="1122930.SAMN02745168_1741"/>
<dbReference type="AlphaFoldDB" id="A0A1W2AHX9"/>
<dbReference type="CDD" id="cd00130">
    <property type="entry name" value="PAS"/>
    <property type="match status" value="1"/>
</dbReference>
<dbReference type="InterPro" id="IPR002078">
    <property type="entry name" value="Sigma_54_int"/>
</dbReference>
<evidence type="ECO:0000313" key="7">
    <source>
        <dbReference type="EMBL" id="SMC60329.1"/>
    </source>
</evidence>
<organism evidence="7 8">
    <name type="scientific">Papillibacter cinnamivorans DSM 12816</name>
    <dbReference type="NCBI Taxonomy" id="1122930"/>
    <lineage>
        <taxon>Bacteria</taxon>
        <taxon>Bacillati</taxon>
        <taxon>Bacillota</taxon>
        <taxon>Clostridia</taxon>
        <taxon>Eubacteriales</taxon>
        <taxon>Oscillospiraceae</taxon>
        <taxon>Papillibacter</taxon>
    </lineage>
</organism>
<dbReference type="SMART" id="SM00382">
    <property type="entry name" value="AAA"/>
    <property type="match status" value="1"/>
</dbReference>
<dbReference type="PROSITE" id="PS00676">
    <property type="entry name" value="SIGMA54_INTERACT_2"/>
    <property type="match status" value="1"/>
</dbReference>
<dbReference type="EMBL" id="FWXW01000004">
    <property type="protein sequence ID" value="SMC60329.1"/>
    <property type="molecule type" value="Genomic_DNA"/>
</dbReference>
<gene>
    <name evidence="7" type="ORF">SAMN02745168_1741</name>
</gene>
<evidence type="ECO:0000256" key="2">
    <source>
        <dbReference type="ARBA" id="ARBA00022840"/>
    </source>
</evidence>
<dbReference type="PRINTS" id="PR01590">
    <property type="entry name" value="HTHFIS"/>
</dbReference>
<accession>A0A1W2AHX9</accession>
<reference evidence="7 8" key="1">
    <citation type="submission" date="2017-04" db="EMBL/GenBank/DDBJ databases">
        <authorList>
            <person name="Afonso C.L."/>
            <person name="Miller P.J."/>
            <person name="Scott M.A."/>
            <person name="Spackman E."/>
            <person name="Goraichik I."/>
            <person name="Dimitrov K.M."/>
            <person name="Suarez D.L."/>
            <person name="Swayne D.E."/>
        </authorList>
    </citation>
    <scope>NUCLEOTIDE SEQUENCE [LARGE SCALE GENOMIC DNA]</scope>
    <source>
        <strain evidence="7 8">DSM 12816</strain>
    </source>
</reference>
<dbReference type="PANTHER" id="PTHR32071:SF57">
    <property type="entry name" value="C4-DICARBOXYLATE TRANSPORT TRANSCRIPTIONAL REGULATORY PROTEIN DCTD"/>
    <property type="match status" value="1"/>
</dbReference>
<dbReference type="Pfam" id="PF00158">
    <property type="entry name" value="Sigma54_activat"/>
    <property type="match status" value="1"/>
</dbReference>
<dbReference type="PROSITE" id="PS00675">
    <property type="entry name" value="SIGMA54_INTERACT_1"/>
    <property type="match status" value="1"/>
</dbReference>
<evidence type="ECO:0000256" key="4">
    <source>
        <dbReference type="ARBA" id="ARBA00023125"/>
    </source>
</evidence>
<dbReference type="InterPro" id="IPR025662">
    <property type="entry name" value="Sigma_54_int_dom_ATP-bd_1"/>
</dbReference>
<evidence type="ECO:0000256" key="1">
    <source>
        <dbReference type="ARBA" id="ARBA00022741"/>
    </source>
</evidence>
<keyword evidence="2" id="KW-0067">ATP-binding</keyword>
<dbReference type="Gene3D" id="1.10.8.60">
    <property type="match status" value="1"/>
</dbReference>
<dbReference type="InterPro" id="IPR003593">
    <property type="entry name" value="AAA+_ATPase"/>
</dbReference>
<dbReference type="InterPro" id="IPR000014">
    <property type="entry name" value="PAS"/>
</dbReference>
<dbReference type="PROSITE" id="PS50045">
    <property type="entry name" value="SIGMA54_INTERACT_4"/>
    <property type="match status" value="1"/>
</dbReference>
<dbReference type="InterPro" id="IPR025943">
    <property type="entry name" value="Sigma_54_int_dom_ATP-bd_2"/>
</dbReference>
<name>A0A1W2AHX9_9FIRM</name>
<evidence type="ECO:0000259" key="6">
    <source>
        <dbReference type="PROSITE" id="PS50045"/>
    </source>
</evidence>
<dbReference type="CDD" id="cd00009">
    <property type="entry name" value="AAA"/>
    <property type="match status" value="1"/>
</dbReference>
<feature type="domain" description="Sigma-54 factor interaction" evidence="6">
    <location>
        <begin position="144"/>
        <end position="374"/>
    </location>
</feature>
<sequence>MKDLIEQGMKFLLDGLDAVSILDEKGNYLYANAKWMEQLNMTLPNILNRKAWEIFPDTRAHEVIQTHEPIIAHPVTANGNKLFASYYPIMDNQKFCGVLVLTMITGMENAINFSRMVTSMQKELTSYKSRVDSLYNASYSINNIIGESAAIKQVREQIVAAARTKSTVLIEGETGTGKELVAHSIHALSPRNAARLVRINCSAIPEELMESELFGYEAGAFTGAKKTGKKGKFELADGGSIFFDEINQLPLTMQPKLLRVLQEREVERVGGSLPMPVDVRVISATNVPLERLVQERRLRQDLFYRLNIFKIKIPPLRERREDIPLLTKSLIFKLNYQLDMNISKIEDDALELFCRYDWPGNIRELQNVLECAMNNAVEDTLELRHFRAFTDLAASSGRHLEPAEMKAQRHSALQGLDEEKAKALIVRTLDKHGGNKRAAAQELQISRTILYKKLNRYQIV</sequence>
<dbReference type="GO" id="GO:0006355">
    <property type="term" value="P:regulation of DNA-templated transcription"/>
    <property type="evidence" value="ECO:0007669"/>
    <property type="project" value="InterPro"/>
</dbReference>
<dbReference type="InterPro" id="IPR035965">
    <property type="entry name" value="PAS-like_dom_sf"/>
</dbReference>
<dbReference type="InterPro" id="IPR009057">
    <property type="entry name" value="Homeodomain-like_sf"/>
</dbReference>
<dbReference type="Gene3D" id="3.30.450.20">
    <property type="entry name" value="PAS domain"/>
    <property type="match status" value="1"/>
</dbReference>
<protein>
    <submittedName>
        <fullName evidence="7">Transcriptional regulator containing PAS, AAA-type ATPase, and DNA-binding Fis domains</fullName>
    </submittedName>
</protein>
<dbReference type="InterPro" id="IPR027417">
    <property type="entry name" value="P-loop_NTPase"/>
</dbReference>
<dbReference type="SUPFAM" id="SSF55785">
    <property type="entry name" value="PYP-like sensor domain (PAS domain)"/>
    <property type="match status" value="1"/>
</dbReference>
<keyword evidence="1" id="KW-0547">Nucleotide-binding</keyword>
<dbReference type="Pfam" id="PF25601">
    <property type="entry name" value="AAA_lid_14"/>
    <property type="match status" value="1"/>
</dbReference>
<dbReference type="FunFam" id="3.40.50.300:FF:000006">
    <property type="entry name" value="DNA-binding transcriptional regulator NtrC"/>
    <property type="match status" value="1"/>
</dbReference>
<keyword evidence="8" id="KW-1185">Reference proteome</keyword>
<dbReference type="SUPFAM" id="SSF46689">
    <property type="entry name" value="Homeodomain-like"/>
    <property type="match status" value="1"/>
</dbReference>
<evidence type="ECO:0000256" key="3">
    <source>
        <dbReference type="ARBA" id="ARBA00023015"/>
    </source>
</evidence>
<dbReference type="RefSeq" id="WP_242942813.1">
    <property type="nucleotide sequence ID" value="NZ_FWXW01000004.1"/>
</dbReference>
<evidence type="ECO:0000256" key="5">
    <source>
        <dbReference type="ARBA" id="ARBA00023163"/>
    </source>
</evidence>
<dbReference type="GO" id="GO:0043565">
    <property type="term" value="F:sequence-specific DNA binding"/>
    <property type="evidence" value="ECO:0007669"/>
    <property type="project" value="InterPro"/>
</dbReference>
<keyword evidence="3" id="KW-0805">Transcription regulation</keyword>
<dbReference type="Proteomes" id="UP000192790">
    <property type="component" value="Unassembled WGS sequence"/>
</dbReference>
<proteinExistence type="predicted"/>
<evidence type="ECO:0000313" key="8">
    <source>
        <dbReference type="Proteomes" id="UP000192790"/>
    </source>
</evidence>
<dbReference type="InterPro" id="IPR002197">
    <property type="entry name" value="HTH_Fis"/>
</dbReference>
<dbReference type="PANTHER" id="PTHR32071">
    <property type="entry name" value="TRANSCRIPTIONAL REGULATORY PROTEIN"/>
    <property type="match status" value="1"/>
</dbReference>
<dbReference type="PROSITE" id="PS00688">
    <property type="entry name" value="SIGMA54_INTERACT_3"/>
    <property type="match status" value="1"/>
</dbReference>
<dbReference type="Gene3D" id="1.10.10.60">
    <property type="entry name" value="Homeodomain-like"/>
    <property type="match status" value="1"/>
</dbReference>
<dbReference type="Gene3D" id="3.40.50.300">
    <property type="entry name" value="P-loop containing nucleotide triphosphate hydrolases"/>
    <property type="match status" value="1"/>
</dbReference>
<keyword evidence="4 7" id="KW-0238">DNA-binding</keyword>
<dbReference type="InterPro" id="IPR025944">
    <property type="entry name" value="Sigma_54_int_dom_CS"/>
</dbReference>
<keyword evidence="5" id="KW-0804">Transcription</keyword>
<dbReference type="GO" id="GO:0005524">
    <property type="term" value="F:ATP binding"/>
    <property type="evidence" value="ECO:0007669"/>
    <property type="project" value="UniProtKB-KW"/>
</dbReference>